<keyword evidence="1" id="KW-0812">Transmembrane</keyword>
<evidence type="ECO:0000313" key="3">
    <source>
        <dbReference type="Proteomes" id="UP000253676"/>
    </source>
</evidence>
<name>A0A366B6K7_9FLAO</name>
<feature type="transmembrane region" description="Helical" evidence="1">
    <location>
        <begin position="31"/>
        <end position="51"/>
    </location>
</feature>
<reference evidence="2 3" key="1">
    <citation type="submission" date="2018-07" db="EMBL/GenBank/DDBJ databases">
        <title>Complete genome sequence of Flavobacterium psychrolimnae LMG 22018.</title>
        <authorList>
            <person name="Kim D.-U."/>
        </authorList>
    </citation>
    <scope>NUCLEOTIDE SEQUENCE [LARGE SCALE GENOMIC DNA]</scope>
    <source>
        <strain evidence="2 3">LMG 22018</strain>
    </source>
</reference>
<feature type="transmembrane region" description="Helical" evidence="1">
    <location>
        <begin position="88"/>
        <end position="107"/>
    </location>
</feature>
<protein>
    <submittedName>
        <fullName evidence="2">Uncharacterized protein</fullName>
    </submittedName>
</protein>
<organism evidence="2 3">
    <name type="scientific">Flavobacterium psychrolimnae</name>
    <dbReference type="NCBI Taxonomy" id="249351"/>
    <lineage>
        <taxon>Bacteria</taxon>
        <taxon>Pseudomonadati</taxon>
        <taxon>Bacteroidota</taxon>
        <taxon>Flavobacteriia</taxon>
        <taxon>Flavobacteriales</taxon>
        <taxon>Flavobacteriaceae</taxon>
        <taxon>Flavobacterium</taxon>
    </lineage>
</organism>
<evidence type="ECO:0000313" key="2">
    <source>
        <dbReference type="EMBL" id="RBN51797.1"/>
    </source>
</evidence>
<gene>
    <name evidence="2" type="ORF">DR980_01125</name>
</gene>
<feature type="transmembrane region" description="Helical" evidence="1">
    <location>
        <begin position="63"/>
        <end position="81"/>
    </location>
</feature>
<keyword evidence="1" id="KW-0472">Membrane</keyword>
<accession>A0A366B6K7</accession>
<comment type="caution">
    <text evidence="2">The sequence shown here is derived from an EMBL/GenBank/DDBJ whole genome shotgun (WGS) entry which is preliminary data.</text>
</comment>
<dbReference type="Proteomes" id="UP000253676">
    <property type="component" value="Unassembled WGS sequence"/>
</dbReference>
<keyword evidence="3" id="KW-1185">Reference proteome</keyword>
<evidence type="ECO:0000256" key="1">
    <source>
        <dbReference type="SAM" id="Phobius"/>
    </source>
</evidence>
<feature type="transmembrane region" description="Helical" evidence="1">
    <location>
        <begin position="145"/>
        <end position="173"/>
    </location>
</feature>
<proteinExistence type="predicted"/>
<feature type="transmembrane region" description="Helical" evidence="1">
    <location>
        <begin position="113"/>
        <end position="133"/>
    </location>
</feature>
<dbReference type="OrthoDB" id="1253476at2"/>
<feature type="transmembrane region" description="Helical" evidence="1">
    <location>
        <begin position="179"/>
        <end position="197"/>
    </location>
</feature>
<feature type="transmembrane region" description="Helical" evidence="1">
    <location>
        <begin position="6"/>
        <end position="24"/>
    </location>
</feature>
<keyword evidence="1" id="KW-1133">Transmembrane helix</keyword>
<sequence>MWRLFADIGYLILFLNLILFIKGASNDGKAYSIFTWYLGVIFLVQVTSMTLKKFNINNLYLSHFYFIGQFTLLSLFYINILKGELQKKIVKVFLIIVLLALAIQYAIDFSLFLKFNLFEIFITSILLILYATFHFYNMLNEKKEFYFINMGILFYLFGSTILFLVGNLTIVLSPKMNKITWILNSILYVLYQIFILVEWKKSFSKKREFKTIL</sequence>
<dbReference type="EMBL" id="QNUX01000001">
    <property type="protein sequence ID" value="RBN51797.1"/>
    <property type="molecule type" value="Genomic_DNA"/>
</dbReference>
<dbReference type="AlphaFoldDB" id="A0A366B6K7"/>